<gene>
    <name evidence="6" type="ORF">CQU01_17810</name>
</gene>
<keyword evidence="6" id="KW-0808">Transferase</keyword>
<keyword evidence="2" id="KW-0238">DNA-binding</keyword>
<name>A0A511V1B4_9BACI</name>
<dbReference type="SUPFAM" id="SSF53697">
    <property type="entry name" value="SIS domain"/>
    <property type="match status" value="1"/>
</dbReference>
<organism evidence="6 7">
    <name type="scientific">Cerasibacillus quisquiliarum</name>
    <dbReference type="NCBI Taxonomy" id="227865"/>
    <lineage>
        <taxon>Bacteria</taxon>
        <taxon>Bacillati</taxon>
        <taxon>Bacillota</taxon>
        <taxon>Bacilli</taxon>
        <taxon>Bacillales</taxon>
        <taxon>Bacillaceae</taxon>
        <taxon>Cerasibacillus</taxon>
    </lineage>
</organism>
<dbReference type="InterPro" id="IPR036388">
    <property type="entry name" value="WH-like_DNA-bd_sf"/>
</dbReference>
<dbReference type="GO" id="GO:0097367">
    <property type="term" value="F:carbohydrate derivative binding"/>
    <property type="evidence" value="ECO:0007669"/>
    <property type="project" value="InterPro"/>
</dbReference>
<dbReference type="PANTHER" id="PTHR30514:SF18">
    <property type="entry name" value="RPIR-FAMILY TRANSCRIPTIONAL REGULATOR"/>
    <property type="match status" value="1"/>
</dbReference>
<dbReference type="GO" id="GO:0016301">
    <property type="term" value="F:kinase activity"/>
    <property type="evidence" value="ECO:0007669"/>
    <property type="project" value="UniProtKB-KW"/>
</dbReference>
<reference evidence="6 7" key="1">
    <citation type="submission" date="2019-07" db="EMBL/GenBank/DDBJ databases">
        <title>Whole genome shotgun sequence of Cerasibacillus quisquiliarum NBRC 102429.</title>
        <authorList>
            <person name="Hosoyama A."/>
            <person name="Uohara A."/>
            <person name="Ohji S."/>
            <person name="Ichikawa N."/>
        </authorList>
    </citation>
    <scope>NUCLEOTIDE SEQUENCE [LARGE SCALE GENOMIC DNA]</scope>
    <source>
        <strain evidence="6 7">NBRC 102429</strain>
    </source>
</reference>
<accession>A0A511V1B4</accession>
<dbReference type="SUPFAM" id="SSF46689">
    <property type="entry name" value="Homeodomain-like"/>
    <property type="match status" value="1"/>
</dbReference>
<evidence type="ECO:0000259" key="5">
    <source>
        <dbReference type="PROSITE" id="PS51464"/>
    </source>
</evidence>
<dbReference type="OrthoDB" id="2930at2"/>
<dbReference type="InterPro" id="IPR009057">
    <property type="entry name" value="Homeodomain-like_sf"/>
</dbReference>
<dbReference type="PANTHER" id="PTHR30514">
    <property type="entry name" value="GLUCOKINASE"/>
    <property type="match status" value="1"/>
</dbReference>
<dbReference type="GO" id="GO:0003677">
    <property type="term" value="F:DNA binding"/>
    <property type="evidence" value="ECO:0007669"/>
    <property type="project" value="UniProtKB-KW"/>
</dbReference>
<dbReference type="InterPro" id="IPR046348">
    <property type="entry name" value="SIS_dom_sf"/>
</dbReference>
<dbReference type="EMBL" id="BJXW01000019">
    <property type="protein sequence ID" value="GEN31543.1"/>
    <property type="molecule type" value="Genomic_DNA"/>
</dbReference>
<protein>
    <submittedName>
        <fullName evidence="6">N-acetylmannosamine kinase</fullName>
    </submittedName>
</protein>
<dbReference type="InterPro" id="IPR001347">
    <property type="entry name" value="SIS_dom"/>
</dbReference>
<keyword evidence="6" id="KW-0418">Kinase</keyword>
<evidence type="ECO:0000259" key="4">
    <source>
        <dbReference type="PROSITE" id="PS51071"/>
    </source>
</evidence>
<dbReference type="GO" id="GO:0003700">
    <property type="term" value="F:DNA-binding transcription factor activity"/>
    <property type="evidence" value="ECO:0007669"/>
    <property type="project" value="InterPro"/>
</dbReference>
<dbReference type="InterPro" id="IPR047640">
    <property type="entry name" value="RpiR-like"/>
</dbReference>
<dbReference type="Pfam" id="PF01380">
    <property type="entry name" value="SIS"/>
    <property type="match status" value="1"/>
</dbReference>
<keyword evidence="3" id="KW-0804">Transcription</keyword>
<dbReference type="RefSeq" id="WP_146937834.1">
    <property type="nucleotide sequence ID" value="NZ_BJXW01000019.1"/>
</dbReference>
<dbReference type="Proteomes" id="UP000321491">
    <property type="component" value="Unassembled WGS sequence"/>
</dbReference>
<dbReference type="Gene3D" id="3.40.50.10490">
    <property type="entry name" value="Glucose-6-phosphate isomerase like protein, domain 1"/>
    <property type="match status" value="1"/>
</dbReference>
<evidence type="ECO:0000256" key="1">
    <source>
        <dbReference type="ARBA" id="ARBA00023015"/>
    </source>
</evidence>
<dbReference type="InterPro" id="IPR000281">
    <property type="entry name" value="HTH_RpiR"/>
</dbReference>
<dbReference type="InterPro" id="IPR035472">
    <property type="entry name" value="RpiR-like_SIS"/>
</dbReference>
<dbReference type="AlphaFoldDB" id="A0A511V1B4"/>
<sequence>MEEQSIYKIIHHAREHMSKSQHKIADYILEEPHSIPFLTGAKLAELTGVSEATVVRFATFLGFSGYNDLQKHLARSLEKRLNTVDRLTMTRSMYNETEKAIYDNFTEDIHNIQSTMQQLNISDIEKAAEYILEAERIYIIANRSAISLGTFLQYYFNIMFGNSKLISTTEAIFDQILDVKEKDVVIGISYARYTKSTLDAISYAANKKAKIIALTDFFSSPITKYADIALFASSNMKSFLDSFVAPLSVINTLIAYIGTKAEIDIEKRLQAFEELWDRYDVFY</sequence>
<dbReference type="PROSITE" id="PS51464">
    <property type="entry name" value="SIS"/>
    <property type="match status" value="1"/>
</dbReference>
<dbReference type="CDD" id="cd05013">
    <property type="entry name" value="SIS_RpiR"/>
    <property type="match status" value="1"/>
</dbReference>
<evidence type="ECO:0000256" key="3">
    <source>
        <dbReference type="ARBA" id="ARBA00023163"/>
    </source>
</evidence>
<dbReference type="GO" id="GO:1901135">
    <property type="term" value="P:carbohydrate derivative metabolic process"/>
    <property type="evidence" value="ECO:0007669"/>
    <property type="project" value="InterPro"/>
</dbReference>
<feature type="domain" description="SIS" evidence="5">
    <location>
        <begin position="127"/>
        <end position="271"/>
    </location>
</feature>
<dbReference type="PROSITE" id="PS51071">
    <property type="entry name" value="HTH_RPIR"/>
    <property type="match status" value="1"/>
</dbReference>
<dbReference type="Gene3D" id="1.10.10.10">
    <property type="entry name" value="Winged helix-like DNA-binding domain superfamily/Winged helix DNA-binding domain"/>
    <property type="match status" value="1"/>
</dbReference>
<evidence type="ECO:0000256" key="2">
    <source>
        <dbReference type="ARBA" id="ARBA00023125"/>
    </source>
</evidence>
<dbReference type="Pfam" id="PF01418">
    <property type="entry name" value="HTH_6"/>
    <property type="match status" value="1"/>
</dbReference>
<keyword evidence="7" id="KW-1185">Reference proteome</keyword>
<evidence type="ECO:0000313" key="7">
    <source>
        <dbReference type="Proteomes" id="UP000321491"/>
    </source>
</evidence>
<proteinExistence type="predicted"/>
<evidence type="ECO:0000313" key="6">
    <source>
        <dbReference type="EMBL" id="GEN31543.1"/>
    </source>
</evidence>
<comment type="caution">
    <text evidence="6">The sequence shown here is derived from an EMBL/GenBank/DDBJ whole genome shotgun (WGS) entry which is preliminary data.</text>
</comment>
<feature type="domain" description="HTH rpiR-type" evidence="4">
    <location>
        <begin position="4"/>
        <end position="80"/>
    </location>
</feature>
<keyword evidence="1" id="KW-0805">Transcription regulation</keyword>